<feature type="chain" id="PRO_5046270187" evidence="1">
    <location>
        <begin position="30"/>
        <end position="112"/>
    </location>
</feature>
<organism evidence="2 3">
    <name type="scientific">Paractinoplanes hotanensis</name>
    <dbReference type="NCBI Taxonomy" id="2906497"/>
    <lineage>
        <taxon>Bacteria</taxon>
        <taxon>Bacillati</taxon>
        <taxon>Actinomycetota</taxon>
        <taxon>Actinomycetes</taxon>
        <taxon>Micromonosporales</taxon>
        <taxon>Micromonosporaceae</taxon>
        <taxon>Paractinoplanes</taxon>
    </lineage>
</organism>
<dbReference type="RefSeq" id="WP_251803309.1">
    <property type="nucleotide sequence ID" value="NZ_JAMQOL010000062.1"/>
</dbReference>
<dbReference type="Proteomes" id="UP001523216">
    <property type="component" value="Unassembled WGS sequence"/>
</dbReference>
<evidence type="ECO:0000313" key="2">
    <source>
        <dbReference type="EMBL" id="MCM4083609.1"/>
    </source>
</evidence>
<feature type="signal peptide" evidence="1">
    <location>
        <begin position="1"/>
        <end position="29"/>
    </location>
</feature>
<comment type="caution">
    <text evidence="2">The sequence shown here is derived from an EMBL/GenBank/DDBJ whole genome shotgun (WGS) entry which is preliminary data.</text>
</comment>
<name>A0ABT0YC37_9ACTN</name>
<keyword evidence="3" id="KW-1185">Reference proteome</keyword>
<gene>
    <name evidence="2" type="ORF">LXN57_39280</name>
</gene>
<reference evidence="2 3" key="1">
    <citation type="submission" date="2022-06" db="EMBL/GenBank/DDBJ databases">
        <title>Actinoplanes abujensis sp. nov., isolated from Nigerian arid soil.</title>
        <authorList>
            <person name="Ding P."/>
        </authorList>
    </citation>
    <scope>NUCLEOTIDE SEQUENCE [LARGE SCALE GENOMIC DNA]</scope>
    <source>
        <strain evidence="3">TRM88002</strain>
    </source>
</reference>
<dbReference type="EMBL" id="JAMQOL010000062">
    <property type="protein sequence ID" value="MCM4083609.1"/>
    <property type="molecule type" value="Genomic_DNA"/>
</dbReference>
<evidence type="ECO:0000256" key="1">
    <source>
        <dbReference type="SAM" id="SignalP"/>
    </source>
</evidence>
<evidence type="ECO:0000313" key="3">
    <source>
        <dbReference type="Proteomes" id="UP001523216"/>
    </source>
</evidence>
<protein>
    <submittedName>
        <fullName evidence="2">Uncharacterized protein</fullName>
    </submittedName>
</protein>
<sequence length="112" mass="11598">MGKRTRTAAGLAAAGIMALVGLQAQPAQAAVDVPDSGLSIFEGTFAKILLYVAEPDGACLTMPATAASLTGERIVEQVSAFTGPNCTGSQQNLGTFRTFTAGKYQSFRAYSF</sequence>
<accession>A0ABT0YC37</accession>
<keyword evidence="1" id="KW-0732">Signal</keyword>
<proteinExistence type="predicted"/>